<dbReference type="EMBL" id="AEYP01018333">
    <property type="status" value="NOT_ANNOTATED_CDS"/>
    <property type="molecule type" value="Genomic_DNA"/>
</dbReference>
<dbReference type="EMBL" id="AEYP01018332">
    <property type="status" value="NOT_ANNOTATED_CDS"/>
    <property type="molecule type" value="Genomic_DNA"/>
</dbReference>
<dbReference type="Ensembl" id="ENSMPUT00000016759.1">
    <property type="protein sequence ID" value="ENSMPUP00000016513.1"/>
    <property type="gene ID" value="ENSMPUG00000016616.1"/>
</dbReference>
<name>M3YYV3_MUSPF</name>
<dbReference type="HOGENOM" id="CLU_1791327_0_0_1"/>
<organism evidence="2">
    <name type="scientific">Mustela putorius furo</name>
    <name type="common">European domestic ferret</name>
    <name type="synonym">Mustela furo</name>
    <dbReference type="NCBI Taxonomy" id="9669"/>
    <lineage>
        <taxon>Eukaryota</taxon>
        <taxon>Metazoa</taxon>
        <taxon>Chordata</taxon>
        <taxon>Craniata</taxon>
        <taxon>Vertebrata</taxon>
        <taxon>Euteleostomi</taxon>
        <taxon>Mammalia</taxon>
        <taxon>Eutheria</taxon>
        <taxon>Laurasiatheria</taxon>
        <taxon>Carnivora</taxon>
        <taxon>Caniformia</taxon>
        <taxon>Musteloidea</taxon>
        <taxon>Mustelidae</taxon>
        <taxon>Mustelinae</taxon>
        <taxon>Mustela</taxon>
    </lineage>
</organism>
<reference evidence="2" key="1">
    <citation type="submission" date="2024-06" db="UniProtKB">
        <authorList>
            <consortium name="Ensembl"/>
        </authorList>
    </citation>
    <scope>IDENTIFICATION</scope>
</reference>
<evidence type="ECO:0000256" key="1">
    <source>
        <dbReference type="SAM" id="MobiDB-lite"/>
    </source>
</evidence>
<protein>
    <submittedName>
        <fullName evidence="2">Uncharacterized protein</fullName>
    </submittedName>
</protein>
<accession>M3YYV3</accession>
<feature type="compositionally biased region" description="Polar residues" evidence="1">
    <location>
        <begin position="64"/>
        <end position="73"/>
    </location>
</feature>
<sequence>PRPPRPRSRALEEAQSADSKRRAGGPLLGRATRAYRPAGAGTVSRLRATDPAQKGVLSFCGPTRPSTARTVSSRPRWPSEARVVSRRRATGAAWSFPRPLPRVASAAGSGDSSGTARPGPPPPARALLPVAEVLPAAGGRGWSQR</sequence>
<evidence type="ECO:0000313" key="2">
    <source>
        <dbReference type="Ensembl" id="ENSMPUP00000016513.1"/>
    </source>
</evidence>
<dbReference type="AlphaFoldDB" id="M3YYV3"/>
<dbReference type="InParanoid" id="M3YYV3"/>
<proteinExistence type="predicted"/>
<feature type="region of interest" description="Disordered" evidence="1">
    <location>
        <begin position="1"/>
        <end position="126"/>
    </location>
</feature>
<feature type="compositionally biased region" description="Low complexity" evidence="1">
    <location>
        <begin position="104"/>
        <end position="117"/>
    </location>
</feature>